<dbReference type="GO" id="GO:0016491">
    <property type="term" value="F:oxidoreductase activity"/>
    <property type="evidence" value="ECO:0007669"/>
    <property type="project" value="UniProtKB-KW"/>
</dbReference>
<dbReference type="PANTHER" id="PTHR14239">
    <property type="entry name" value="DUDULIN-RELATED"/>
    <property type="match status" value="1"/>
</dbReference>
<evidence type="ECO:0000313" key="5">
    <source>
        <dbReference type="Proteomes" id="UP000199086"/>
    </source>
</evidence>
<dbReference type="STRING" id="1577474.GA0111570_10453"/>
<dbReference type="SUPFAM" id="SSF51735">
    <property type="entry name" value="NAD(P)-binding Rossmann-fold domains"/>
    <property type="match status" value="1"/>
</dbReference>
<protein>
    <recommendedName>
        <fullName evidence="3">Pyrroline-5-carboxylate reductase catalytic N-terminal domain-containing protein</fullName>
    </recommendedName>
</protein>
<feature type="domain" description="Pyrroline-5-carboxylate reductase catalytic N-terminal" evidence="3">
    <location>
        <begin position="4"/>
        <end position="91"/>
    </location>
</feature>
<keyword evidence="2" id="KW-0472">Membrane</keyword>
<sequence length="207" mass="20510">MSTVTVIGSGNVGTAVAGLMAKAGASLQIVDRDAEKAAGLAGQVKGTSATFGEPITGDVVVLALPFPALESIAVTYKDQLAGKVVVDVTNPVDFATFDSLVVPADSSAAAELASVLPGAKVLKAFNTTFAGVVASGALGANDVAVLVAGDDADAKKTLIDLVDAGGLRGVDAGSLKRAREMEAMAFLQMALAAAGTISWTGGFALVD</sequence>
<dbReference type="OrthoDB" id="5738121at2"/>
<dbReference type="RefSeq" id="WP_092608442.1">
    <property type="nucleotide sequence ID" value="NZ_FMYF01000004.1"/>
</dbReference>
<evidence type="ECO:0000313" key="4">
    <source>
        <dbReference type="EMBL" id="SDB82834.1"/>
    </source>
</evidence>
<evidence type="ECO:0000256" key="1">
    <source>
        <dbReference type="ARBA" id="ARBA00023002"/>
    </source>
</evidence>
<dbReference type="AlphaFoldDB" id="A0A1G6GLM4"/>
<keyword evidence="1" id="KW-0560">Oxidoreductase</keyword>
<keyword evidence="2" id="KW-0812">Transmembrane</keyword>
<name>A0A1G6GLM4_9ACTN</name>
<organism evidence="4 5">
    <name type="scientific">Raineyella antarctica</name>
    <dbReference type="NCBI Taxonomy" id="1577474"/>
    <lineage>
        <taxon>Bacteria</taxon>
        <taxon>Bacillati</taxon>
        <taxon>Actinomycetota</taxon>
        <taxon>Actinomycetes</taxon>
        <taxon>Propionibacteriales</taxon>
        <taxon>Propionibacteriaceae</taxon>
        <taxon>Raineyella</taxon>
    </lineage>
</organism>
<proteinExistence type="predicted"/>
<evidence type="ECO:0000256" key="2">
    <source>
        <dbReference type="SAM" id="Phobius"/>
    </source>
</evidence>
<dbReference type="Pfam" id="PF03807">
    <property type="entry name" value="F420_oxidored"/>
    <property type="match status" value="1"/>
</dbReference>
<evidence type="ECO:0000259" key="3">
    <source>
        <dbReference type="Pfam" id="PF03807"/>
    </source>
</evidence>
<dbReference type="EMBL" id="FMYF01000004">
    <property type="protein sequence ID" value="SDB82834.1"/>
    <property type="molecule type" value="Genomic_DNA"/>
</dbReference>
<keyword evidence="2" id="KW-1133">Transmembrane helix</keyword>
<dbReference type="InterPro" id="IPR028939">
    <property type="entry name" value="P5C_Rdtase_cat_N"/>
</dbReference>
<feature type="transmembrane region" description="Helical" evidence="2">
    <location>
        <begin position="185"/>
        <end position="206"/>
    </location>
</feature>
<accession>A0A1G6GLM4</accession>
<gene>
    <name evidence="4" type="ORF">GA0111570_10453</name>
</gene>
<dbReference type="InterPro" id="IPR036291">
    <property type="entry name" value="NAD(P)-bd_dom_sf"/>
</dbReference>
<dbReference type="PANTHER" id="PTHR14239:SF10">
    <property type="entry name" value="REDUCTASE"/>
    <property type="match status" value="1"/>
</dbReference>
<reference evidence="4 5" key="1">
    <citation type="submission" date="2016-06" db="EMBL/GenBank/DDBJ databases">
        <authorList>
            <person name="Olsen C.W."/>
            <person name="Carey S."/>
            <person name="Hinshaw L."/>
            <person name="Karasin A.I."/>
        </authorList>
    </citation>
    <scope>NUCLEOTIDE SEQUENCE [LARGE SCALE GENOMIC DNA]</scope>
    <source>
        <strain evidence="4 5">LZ-22</strain>
    </source>
</reference>
<dbReference type="Gene3D" id="3.40.50.720">
    <property type="entry name" value="NAD(P)-binding Rossmann-like Domain"/>
    <property type="match status" value="1"/>
</dbReference>
<dbReference type="InterPro" id="IPR051267">
    <property type="entry name" value="STEAP_metalloreductase"/>
</dbReference>
<dbReference type="Proteomes" id="UP000199086">
    <property type="component" value="Unassembled WGS sequence"/>
</dbReference>
<keyword evidence="5" id="KW-1185">Reference proteome</keyword>